<feature type="transmembrane region" description="Helical" evidence="5">
    <location>
        <begin position="124"/>
        <end position="145"/>
    </location>
</feature>
<protein>
    <submittedName>
        <fullName evidence="6">Claudin family protein</fullName>
    </submittedName>
</protein>
<organism evidence="6 7">
    <name type="scientific">Caenorhabditis elegans</name>
    <dbReference type="NCBI Taxonomy" id="6239"/>
    <lineage>
        <taxon>Eukaryota</taxon>
        <taxon>Metazoa</taxon>
        <taxon>Ecdysozoa</taxon>
        <taxon>Nematoda</taxon>
        <taxon>Chromadorea</taxon>
        <taxon>Rhabditida</taxon>
        <taxon>Rhabditina</taxon>
        <taxon>Rhabditomorpha</taxon>
        <taxon>Rhabditoidea</taxon>
        <taxon>Rhabditidae</taxon>
        <taxon>Peloderinae</taxon>
        <taxon>Caenorhabditis</taxon>
    </lineage>
</organism>
<feature type="transmembrane region" description="Helical" evidence="5">
    <location>
        <begin position="88"/>
        <end position="112"/>
    </location>
</feature>
<dbReference type="GO" id="GO:0005886">
    <property type="term" value="C:plasma membrane"/>
    <property type="evidence" value="ECO:0000318"/>
    <property type="project" value="GO_Central"/>
</dbReference>
<evidence type="ECO:0000313" key="6">
    <source>
        <dbReference type="EMBL" id="CCD67127.2"/>
    </source>
</evidence>
<dbReference type="EMBL" id="BX284602">
    <property type="protein sequence ID" value="CCD67127.2"/>
    <property type="molecule type" value="Genomic_DNA"/>
</dbReference>
<dbReference type="Pfam" id="PF06653">
    <property type="entry name" value="Claudin_3"/>
    <property type="match status" value="1"/>
</dbReference>
<dbReference type="PaxDb" id="6239-D1069.1"/>
<dbReference type="RefSeq" id="NP_493714.2">
    <property type="nucleotide sequence ID" value="NM_061313.4"/>
</dbReference>
<name>O44789_CAEEL</name>
<dbReference type="OMA" id="RKSHCGY"/>
<dbReference type="AlphaFoldDB" id="O44789"/>
<evidence type="ECO:0000256" key="3">
    <source>
        <dbReference type="ARBA" id="ARBA00022989"/>
    </source>
</evidence>
<evidence type="ECO:0000313" key="8">
    <source>
        <dbReference type="WormBase" id="D1069.1"/>
    </source>
</evidence>
<dbReference type="Proteomes" id="UP000001940">
    <property type="component" value="Chromosome II"/>
</dbReference>
<dbReference type="GeneID" id="183923"/>
<keyword evidence="4 5" id="KW-0472">Membrane</keyword>
<dbReference type="OrthoDB" id="5858939at2759"/>
<evidence type="ECO:0000256" key="1">
    <source>
        <dbReference type="ARBA" id="ARBA00004141"/>
    </source>
</evidence>
<evidence type="ECO:0000256" key="2">
    <source>
        <dbReference type="ARBA" id="ARBA00022692"/>
    </source>
</evidence>
<dbReference type="Gene3D" id="1.20.140.150">
    <property type="match status" value="1"/>
</dbReference>
<keyword evidence="7" id="KW-1185">Reference proteome</keyword>
<dbReference type="UCSC" id="D1069.1">
    <property type="organism name" value="c. elegans"/>
</dbReference>
<evidence type="ECO:0000256" key="4">
    <source>
        <dbReference type="ARBA" id="ARBA00023136"/>
    </source>
</evidence>
<dbReference type="Bgee" id="WBGene00017036">
    <property type="expression patterns" value="Expressed in larva and 3 other cell types or tissues"/>
</dbReference>
<reference evidence="6 7" key="1">
    <citation type="journal article" date="1998" name="Science">
        <title>Genome sequence of the nematode C. elegans: a platform for investigating biology.</title>
        <authorList>
            <consortium name="The C. elegans sequencing consortium"/>
            <person name="Sulson J.E."/>
            <person name="Waterston R."/>
        </authorList>
    </citation>
    <scope>NUCLEOTIDE SEQUENCE [LARGE SCALE GENOMIC DNA]</scope>
    <source>
        <strain evidence="6 7">Bristol N2</strain>
    </source>
</reference>
<dbReference type="PANTHER" id="PTHR10671:SF108">
    <property type="entry name" value="CLAUDIN FAMILY PROTEIN-RELATED"/>
    <property type="match status" value="1"/>
</dbReference>
<dbReference type="WormBase" id="D1069.1">
    <property type="protein sequence ID" value="CE50781"/>
    <property type="gene ID" value="WBGene00017036"/>
    <property type="gene designation" value="clc-31"/>
</dbReference>
<feature type="transmembrane region" description="Helical" evidence="5">
    <location>
        <begin position="7"/>
        <end position="29"/>
    </location>
</feature>
<dbReference type="HOGENOM" id="CLU_894983_0_0_1"/>
<gene>
    <name evidence="6 8" type="primary">clc-31</name>
    <name evidence="6" type="ORF">CELE_D1069.1</name>
    <name evidence="8" type="ORF">D1069.1</name>
</gene>
<keyword evidence="2 5" id="KW-0812">Transmembrane</keyword>
<dbReference type="InParanoid" id="O44789"/>
<dbReference type="PIR" id="T32776">
    <property type="entry name" value="T32776"/>
</dbReference>
<keyword evidence="3 5" id="KW-1133">Transmembrane helix</keyword>
<dbReference type="InterPro" id="IPR009545">
    <property type="entry name" value="Claudin-like"/>
</dbReference>
<dbReference type="KEGG" id="cel:CELE_D1069.1"/>
<feature type="transmembrane region" description="Helical" evidence="5">
    <location>
        <begin position="165"/>
        <end position="188"/>
    </location>
</feature>
<comment type="subcellular location">
    <subcellularLocation>
        <location evidence="1">Membrane</location>
        <topology evidence="1">Multi-pass membrane protein</topology>
    </subcellularLocation>
</comment>
<accession>O44789</accession>
<dbReference type="AGR" id="WB:WBGene00017036"/>
<proteinExistence type="predicted"/>
<dbReference type="PANTHER" id="PTHR10671">
    <property type="entry name" value="EPITHELIAL MEMBRANE PROTEIN-RELATED"/>
    <property type="match status" value="1"/>
</dbReference>
<dbReference type="CTD" id="183923"/>
<sequence>MVRKSHCGYGLFLILGLILTLVAIFTPGWRSYKDKIENFDDLFIWNHILGSGAPDLGLISRYCGQGTREVNQYDCKAYGRYQLPFEKFTLAFMILAVMFQVVSVGCFIGLFSPRARLGLPAASTAGLAFVCLFISIVVYGVRMQYKTMYLQSTTYELLANVYLGYSYWLAVVATIVMLIASSLSGTLIGPAESDHFNH</sequence>
<evidence type="ECO:0000313" key="7">
    <source>
        <dbReference type="Proteomes" id="UP000001940"/>
    </source>
</evidence>
<dbReference type="FunCoup" id="O44789">
    <property type="interactions" value="104"/>
</dbReference>
<evidence type="ECO:0000256" key="5">
    <source>
        <dbReference type="SAM" id="Phobius"/>
    </source>
</evidence>
<dbReference type="eggNOG" id="ENOG502THK3">
    <property type="taxonomic scope" value="Eukaryota"/>
</dbReference>
<dbReference type="InterPro" id="IPR050579">
    <property type="entry name" value="PMP-22/EMP/MP20-like"/>
</dbReference>